<keyword evidence="2" id="KW-1185">Reference proteome</keyword>
<accession>A0A6I4SRJ4</accession>
<dbReference type="Proteomes" id="UP000468943">
    <property type="component" value="Unassembled WGS sequence"/>
</dbReference>
<dbReference type="EMBL" id="WTYS01000001">
    <property type="protein sequence ID" value="MXO57527.1"/>
    <property type="molecule type" value="Genomic_DNA"/>
</dbReference>
<reference evidence="1 2" key="1">
    <citation type="submission" date="2019-12" db="EMBL/GenBank/DDBJ databases">
        <title>Genomic-based taxomic classification of the family Erythrobacteraceae.</title>
        <authorList>
            <person name="Xu L."/>
        </authorList>
    </citation>
    <scope>NUCLEOTIDE SEQUENCE [LARGE SCALE GENOMIC DNA]</scope>
    <source>
        <strain evidence="1 2">JCM 17802</strain>
    </source>
</reference>
<evidence type="ECO:0000313" key="1">
    <source>
        <dbReference type="EMBL" id="MXO57527.1"/>
    </source>
</evidence>
<protein>
    <submittedName>
        <fullName evidence="1">Uncharacterized protein</fullName>
    </submittedName>
</protein>
<name>A0A6I4SRJ4_9SPHN</name>
<dbReference type="AlphaFoldDB" id="A0A6I4SRJ4"/>
<comment type="caution">
    <text evidence="1">The sequence shown here is derived from an EMBL/GenBank/DDBJ whole genome shotgun (WGS) entry which is preliminary data.</text>
</comment>
<gene>
    <name evidence="1" type="ORF">GRI36_11625</name>
</gene>
<proteinExistence type="predicted"/>
<organism evidence="1 2">
    <name type="scientific">Pontixanthobacter gangjinensis</name>
    <dbReference type="NCBI Taxonomy" id="1028742"/>
    <lineage>
        <taxon>Bacteria</taxon>
        <taxon>Pseudomonadati</taxon>
        <taxon>Pseudomonadota</taxon>
        <taxon>Alphaproteobacteria</taxon>
        <taxon>Sphingomonadales</taxon>
        <taxon>Erythrobacteraceae</taxon>
        <taxon>Pontixanthobacter</taxon>
    </lineage>
</organism>
<evidence type="ECO:0000313" key="2">
    <source>
        <dbReference type="Proteomes" id="UP000468943"/>
    </source>
</evidence>
<sequence>MCRSTVRTMMPQDHFELACDRLSADVDAVQFERLRWSRDEGPKLARLVELAQGAVDDRFDMELAEEGASSSSKRFVLKVHSKRIAAVAVGLDKGRALMTVEPIDRSEFSVKAGPPINDDYENVNENWMEDAMSLLFERINSRSGSD</sequence>